<comment type="similarity">
    <text evidence="1">Belongs to the WAPL family.</text>
</comment>
<accession>A0A2N5SCC8</accession>
<evidence type="ECO:0000256" key="2">
    <source>
        <dbReference type="SAM" id="MobiDB-lite"/>
    </source>
</evidence>
<keyword evidence="6" id="KW-1185">Reference proteome</keyword>
<dbReference type="Gene3D" id="1.25.10.10">
    <property type="entry name" value="Leucine-rich Repeat Variant"/>
    <property type="match status" value="1"/>
</dbReference>
<evidence type="ECO:0000313" key="6">
    <source>
        <dbReference type="Proteomes" id="UP000235388"/>
    </source>
</evidence>
<dbReference type="InterPro" id="IPR039874">
    <property type="entry name" value="WAPL"/>
</dbReference>
<feature type="compositionally biased region" description="Polar residues" evidence="2">
    <location>
        <begin position="261"/>
        <end position="274"/>
    </location>
</feature>
<sequence>MTTLHSVPRVKFTYGNRPSRLQALTIQDEDSDSDSHGSDHDQAHQPAKNKNEPLEAERVTKSHKTPHATKPHPKQKHQPERQETIDLSKKRKRPPRESHHVETTRRVSDRLKSNSTQQLAQTASSCSQPSNNHNREATPVDHDLLLLLQVHKPHTSQTRSNPARPISQSSHLIKKAHLSTQSSSPRRGVNKRARTKSNGEQDLKSLTSTEAHPRQITRTASQKSLLLSQPTQPTPQPLHSELNPAADPHESHHALPPSKLPHQSPQPHESNTPGDSDVLAILDSSIHHDTESASLNSSPKKLSDTRDDYDVFTILGSSKHGHDSEGASLNPSPPKSSDTPDDSDLFAILGSSKHGHDSEGASLNPSPKKTRVALMGGKTTSQSGAVPSSGSTGCFQPASSIARPANRLLNRVVSSSSCLDLFGPSTQTSTLTPRKALARQLSSDFPPIPVNHEVINTSNLVSLIPAGNAVKKTYGGVRTFKQDESELKVLLPLSTPAPPRSSKRLSATSAGSSRFMGSLKRFQSRETYSELRKKWGVDEDDEPLEAQADLQTIIHQRASGSSKRFTDELLYLIEGLVTRADPPDISTKRSSAVLLIQKLKEQRFLEELRSNGLIERFYNSLREAGAGDGDPILDHALLIFISLLCCQDQKFIEPVLRIIPKGSTEVFSMQSDCLQLLGSVAGRDYSQATLKERGNARRRSSLVSQIREVVEESVLRKHFSGVSSPGLLALFSLSRIAMFVPRPGLLPQRSIVHCSAFASVIECLKVYGDKLGHQFDDFVSHHEDFSIADGQDILKHAGYCMDVIEACTVCEEDALNSINLCRQSLSSVFGSLISRCHSLARHDRSEISMSALDILIGCLRTMVNVTNYNPTWASELSTPSVLQALCGLFGICREGFNHHRSTQNSDPRLDPLSIVNQPHHTSLPSLDHRVNDVVFDLLCVDLGLLANLVEQSTEATDMLRETQWVQESDPPAALTRKNRKGHPNRIGGFEELIKLYIDPPCEKLDEKKFIRGSISVLINLSLLNGYDDQLSDLDDAYQSLNELEIIQSFNRILKQVESDSGHRQEEHGQEGHERKDSREANGQSLDADGELESGKLLTKNEIIKSFMTDLKLHSGSASFSLAQPDRNPTLNPPSTAGAHAIERNPNGGEHFQILSSCWNRLRVELM</sequence>
<proteinExistence type="inferred from homology"/>
<dbReference type="Proteomes" id="UP000235388">
    <property type="component" value="Unassembled WGS sequence"/>
</dbReference>
<feature type="region of interest" description="Disordered" evidence="2">
    <location>
        <begin position="1057"/>
        <end position="1091"/>
    </location>
</feature>
<reference evidence="6 7" key="1">
    <citation type="submission" date="2017-11" db="EMBL/GenBank/DDBJ databases">
        <title>De novo assembly and phasing of dikaryotic genomes from two isolates of Puccinia coronata f. sp. avenae, the causal agent of oat crown rust.</title>
        <authorList>
            <person name="Miller M.E."/>
            <person name="Zhang Y."/>
            <person name="Omidvar V."/>
            <person name="Sperschneider J."/>
            <person name="Schwessinger B."/>
            <person name="Raley C."/>
            <person name="Palmer J.M."/>
            <person name="Garnica D."/>
            <person name="Upadhyaya N."/>
            <person name="Rathjen J."/>
            <person name="Taylor J.M."/>
            <person name="Park R.F."/>
            <person name="Dodds P.N."/>
            <person name="Hirsch C.D."/>
            <person name="Kianian S.F."/>
            <person name="Figueroa M."/>
        </authorList>
    </citation>
    <scope>NUCLEOTIDE SEQUENCE [LARGE SCALE GENOMIC DNA]</scope>
    <source>
        <strain evidence="4">12NC29</strain>
        <strain evidence="5">12SD80</strain>
    </source>
</reference>
<evidence type="ECO:0000313" key="4">
    <source>
        <dbReference type="EMBL" id="PLW10917.1"/>
    </source>
</evidence>
<feature type="compositionally biased region" description="Polar residues" evidence="2">
    <location>
        <begin position="113"/>
        <end position="132"/>
    </location>
</feature>
<name>A0A2N5SCC8_9BASI</name>
<dbReference type="EMBL" id="PGCJ01001041">
    <property type="protein sequence ID" value="PLW10917.1"/>
    <property type="molecule type" value="Genomic_DNA"/>
</dbReference>
<dbReference type="PANTHER" id="PTHR22100:SF13">
    <property type="entry name" value="WINGS APART-LIKE PROTEIN HOMOLOG"/>
    <property type="match status" value="1"/>
</dbReference>
<organism evidence="4 6">
    <name type="scientific">Puccinia coronata f. sp. avenae</name>
    <dbReference type="NCBI Taxonomy" id="200324"/>
    <lineage>
        <taxon>Eukaryota</taxon>
        <taxon>Fungi</taxon>
        <taxon>Dikarya</taxon>
        <taxon>Basidiomycota</taxon>
        <taxon>Pucciniomycotina</taxon>
        <taxon>Pucciniomycetes</taxon>
        <taxon>Pucciniales</taxon>
        <taxon>Pucciniaceae</taxon>
        <taxon>Puccinia</taxon>
    </lineage>
</organism>
<evidence type="ECO:0000313" key="7">
    <source>
        <dbReference type="Proteomes" id="UP000235392"/>
    </source>
</evidence>
<dbReference type="InterPro" id="IPR011989">
    <property type="entry name" value="ARM-like"/>
</dbReference>
<feature type="compositionally biased region" description="Basic and acidic residues" evidence="2">
    <location>
        <begin position="77"/>
        <end position="88"/>
    </location>
</feature>
<dbReference type="STRING" id="200324.A0A2N5SCC8"/>
<feature type="region of interest" description="Disordered" evidence="2">
    <location>
        <begin position="316"/>
        <end position="371"/>
    </location>
</feature>
<dbReference type="AlphaFoldDB" id="A0A2N5SCC8"/>
<protein>
    <recommendedName>
        <fullName evidence="3">Wings apart-like protein C-terminal domain-containing protein</fullName>
    </recommendedName>
</protein>
<dbReference type="InterPro" id="IPR022771">
    <property type="entry name" value="WAPL_C"/>
</dbReference>
<evidence type="ECO:0000313" key="5">
    <source>
        <dbReference type="EMBL" id="PLW28352.1"/>
    </source>
</evidence>
<dbReference type="EMBL" id="PGCI01000368">
    <property type="protein sequence ID" value="PLW28352.1"/>
    <property type="molecule type" value="Genomic_DNA"/>
</dbReference>
<dbReference type="OrthoDB" id="2507301at2759"/>
<evidence type="ECO:0000256" key="1">
    <source>
        <dbReference type="ARBA" id="ARBA00006854"/>
    </source>
</evidence>
<feature type="region of interest" description="Disordered" evidence="2">
    <location>
        <begin position="1"/>
        <end position="137"/>
    </location>
</feature>
<feature type="compositionally biased region" description="Basic and acidic residues" evidence="2">
    <location>
        <begin position="33"/>
        <end position="60"/>
    </location>
</feature>
<feature type="compositionally biased region" description="Polar residues" evidence="2">
    <location>
        <begin position="155"/>
        <end position="171"/>
    </location>
</feature>
<feature type="compositionally biased region" description="Basic residues" evidence="2">
    <location>
        <begin position="61"/>
        <end position="76"/>
    </location>
</feature>
<feature type="compositionally biased region" description="Polar residues" evidence="2">
    <location>
        <begin position="204"/>
        <end position="223"/>
    </location>
</feature>
<gene>
    <name evidence="4" type="ORF">PCANC_19127</name>
    <name evidence="5" type="ORF">PCASD_17462</name>
</gene>
<dbReference type="Proteomes" id="UP000235392">
    <property type="component" value="Unassembled WGS sequence"/>
</dbReference>
<evidence type="ECO:0000259" key="3">
    <source>
        <dbReference type="Pfam" id="PF07814"/>
    </source>
</evidence>
<feature type="compositionally biased region" description="Basic and acidic residues" evidence="2">
    <location>
        <begin position="1057"/>
        <end position="1079"/>
    </location>
</feature>
<comment type="caution">
    <text evidence="4">The sequence shown here is derived from an EMBL/GenBank/DDBJ whole genome shotgun (WGS) entry which is preliminary data.</text>
</comment>
<dbReference type="Pfam" id="PF07814">
    <property type="entry name" value="WAPL"/>
    <property type="match status" value="1"/>
</dbReference>
<feature type="compositionally biased region" description="Basic and acidic residues" evidence="2">
    <location>
        <begin position="95"/>
        <end position="112"/>
    </location>
</feature>
<feature type="region of interest" description="Disordered" evidence="2">
    <location>
        <begin position="153"/>
        <end position="277"/>
    </location>
</feature>
<dbReference type="PANTHER" id="PTHR22100">
    <property type="entry name" value="WINGS APART-LIKE PROTEIN HOMOLOG"/>
    <property type="match status" value="1"/>
</dbReference>
<feature type="domain" description="Wings apart-like protein C-terminal" evidence="3">
    <location>
        <begin position="554"/>
        <end position="899"/>
    </location>
</feature>